<feature type="non-terminal residue" evidence="2">
    <location>
        <position position="101"/>
    </location>
</feature>
<gene>
    <name evidence="2" type="ORF">CCACVL1_25294</name>
</gene>
<feature type="region of interest" description="Disordered" evidence="1">
    <location>
        <begin position="78"/>
        <end position="101"/>
    </location>
</feature>
<protein>
    <submittedName>
        <fullName evidence="2">Uncharacterized protein</fullName>
    </submittedName>
</protein>
<organism evidence="2 3">
    <name type="scientific">Corchorus capsularis</name>
    <name type="common">Jute</name>
    <dbReference type="NCBI Taxonomy" id="210143"/>
    <lineage>
        <taxon>Eukaryota</taxon>
        <taxon>Viridiplantae</taxon>
        <taxon>Streptophyta</taxon>
        <taxon>Embryophyta</taxon>
        <taxon>Tracheophyta</taxon>
        <taxon>Spermatophyta</taxon>
        <taxon>Magnoliopsida</taxon>
        <taxon>eudicotyledons</taxon>
        <taxon>Gunneridae</taxon>
        <taxon>Pentapetalae</taxon>
        <taxon>rosids</taxon>
        <taxon>malvids</taxon>
        <taxon>Malvales</taxon>
        <taxon>Malvaceae</taxon>
        <taxon>Grewioideae</taxon>
        <taxon>Apeibeae</taxon>
        <taxon>Corchorus</taxon>
    </lineage>
</organism>
<feature type="non-terminal residue" evidence="2">
    <location>
        <position position="1"/>
    </location>
</feature>
<reference evidence="2 3" key="1">
    <citation type="submission" date="2013-09" db="EMBL/GenBank/DDBJ databases">
        <title>Corchorus capsularis genome sequencing.</title>
        <authorList>
            <person name="Alam M."/>
            <person name="Haque M.S."/>
            <person name="Islam M.S."/>
            <person name="Emdad E.M."/>
            <person name="Islam M.M."/>
            <person name="Ahmed B."/>
            <person name="Halim A."/>
            <person name="Hossen Q.M.M."/>
            <person name="Hossain M.Z."/>
            <person name="Ahmed R."/>
            <person name="Khan M.M."/>
            <person name="Islam R."/>
            <person name="Rashid M.M."/>
            <person name="Khan S.A."/>
            <person name="Rahman M.S."/>
            <person name="Alam M."/>
        </authorList>
    </citation>
    <scope>NUCLEOTIDE SEQUENCE [LARGE SCALE GENOMIC DNA]</scope>
    <source>
        <strain evidence="3">cv. CVL-1</strain>
        <tissue evidence="2">Whole seedling</tissue>
    </source>
</reference>
<proteinExistence type="predicted"/>
<evidence type="ECO:0000313" key="3">
    <source>
        <dbReference type="Proteomes" id="UP000188268"/>
    </source>
</evidence>
<name>A0A1R3GLE9_COCAP</name>
<evidence type="ECO:0000313" key="2">
    <source>
        <dbReference type="EMBL" id="OMO58867.1"/>
    </source>
</evidence>
<dbReference type="EMBL" id="AWWV01014078">
    <property type="protein sequence ID" value="OMO58867.1"/>
    <property type="molecule type" value="Genomic_DNA"/>
</dbReference>
<evidence type="ECO:0000256" key="1">
    <source>
        <dbReference type="SAM" id="MobiDB-lite"/>
    </source>
</evidence>
<sequence>IAAPPPPLPPQHHLHLCYYIIPLFSPNPKPSLNLHLLLPTMDSHQTTQTTPSPSIPSLQLSLPLHHFPMIGHFPPPSLPSSETSFPPILLPPPISSAPSPT</sequence>
<dbReference type="AlphaFoldDB" id="A0A1R3GLE9"/>
<keyword evidence="3" id="KW-1185">Reference proteome</keyword>
<dbReference type="Proteomes" id="UP000188268">
    <property type="component" value="Unassembled WGS sequence"/>
</dbReference>
<feature type="compositionally biased region" description="Pro residues" evidence="1">
    <location>
        <begin position="88"/>
        <end position="101"/>
    </location>
</feature>
<comment type="caution">
    <text evidence="2">The sequence shown here is derived from an EMBL/GenBank/DDBJ whole genome shotgun (WGS) entry which is preliminary data.</text>
</comment>
<accession>A0A1R3GLE9</accession>